<gene>
    <name evidence="1" type="ORF">NYO99_15795</name>
</gene>
<protein>
    <submittedName>
        <fullName evidence="1">Uncharacterized protein</fullName>
    </submittedName>
</protein>
<accession>A0ACC6CDE3</accession>
<evidence type="ECO:0000313" key="1">
    <source>
        <dbReference type="EMBL" id="MCY4746446.1"/>
    </source>
</evidence>
<organism evidence="1 2">
    <name type="scientific">Roseateles hydrophilus</name>
    <dbReference type="NCBI Taxonomy" id="2975054"/>
    <lineage>
        <taxon>Bacteria</taxon>
        <taxon>Pseudomonadati</taxon>
        <taxon>Pseudomonadota</taxon>
        <taxon>Betaproteobacteria</taxon>
        <taxon>Burkholderiales</taxon>
        <taxon>Sphaerotilaceae</taxon>
        <taxon>Roseateles</taxon>
    </lineage>
</organism>
<proteinExistence type="predicted"/>
<evidence type="ECO:0000313" key="2">
    <source>
        <dbReference type="Proteomes" id="UP001076464"/>
    </source>
</evidence>
<sequence>MTKKRPFQPRERTTLTLGRTHTRHNTMLDFPAWVALAYAQAQAKHLGGLKVPSAAIVRRALLVYALHLQREAAAEDASRRLTEWRAIKAATAGGIAGDALHGTGTEAEAQAQAEGRLQALALIPEGQPLPSFIETLVGPSVVAARAAARAELDRRLDAMPAFHNAEPVRIANPNT</sequence>
<name>A0ACC6CDE3_9BURK</name>
<keyword evidence="2" id="KW-1185">Reference proteome</keyword>
<dbReference type="Proteomes" id="UP001076464">
    <property type="component" value="Unassembled WGS sequence"/>
</dbReference>
<reference evidence="1" key="1">
    <citation type="submission" date="2022-08" db="EMBL/GenBank/DDBJ databases">
        <title>Genome sequencing of Pelomonas sp. UHG3.</title>
        <authorList>
            <person name="So Y."/>
        </authorList>
    </citation>
    <scope>NUCLEOTIDE SEQUENCE</scope>
    <source>
        <strain evidence="1">UHG3</strain>
    </source>
</reference>
<dbReference type="EMBL" id="JAPPUY010000004">
    <property type="protein sequence ID" value="MCY4746446.1"/>
    <property type="molecule type" value="Genomic_DNA"/>
</dbReference>
<comment type="caution">
    <text evidence="1">The sequence shown here is derived from an EMBL/GenBank/DDBJ whole genome shotgun (WGS) entry which is preliminary data.</text>
</comment>